<comment type="subcellular location">
    <subcellularLocation>
        <location evidence="1">Nucleus</location>
    </subcellularLocation>
</comment>
<keyword evidence="7" id="KW-1185">Reference proteome</keyword>
<dbReference type="GO" id="GO:0006271">
    <property type="term" value="P:DNA strand elongation involved in DNA replication"/>
    <property type="evidence" value="ECO:0007669"/>
    <property type="project" value="TreeGrafter"/>
</dbReference>
<dbReference type="GO" id="GO:0006297">
    <property type="term" value="P:nucleotide-excision repair, DNA gap filling"/>
    <property type="evidence" value="ECO:0007669"/>
    <property type="project" value="TreeGrafter"/>
</dbReference>
<dbReference type="STRING" id="5539.A0A3E2H000"/>
<dbReference type="EMBL" id="NCSJ02000252">
    <property type="protein sequence ID" value="RFU26597.1"/>
    <property type="molecule type" value="Genomic_DNA"/>
</dbReference>
<feature type="non-terminal residue" evidence="6">
    <location>
        <position position="457"/>
    </location>
</feature>
<dbReference type="InterPro" id="IPR041913">
    <property type="entry name" value="POLD3_sf"/>
</dbReference>
<feature type="compositionally biased region" description="Basic and acidic residues" evidence="5">
    <location>
        <begin position="354"/>
        <end position="372"/>
    </location>
</feature>
<dbReference type="GO" id="GO:1904161">
    <property type="term" value="P:DNA synthesis involved in UV-damage excision repair"/>
    <property type="evidence" value="ECO:0007669"/>
    <property type="project" value="TreeGrafter"/>
</dbReference>
<dbReference type="GO" id="GO:0003887">
    <property type="term" value="F:DNA-directed DNA polymerase activity"/>
    <property type="evidence" value="ECO:0007669"/>
    <property type="project" value="TreeGrafter"/>
</dbReference>
<dbReference type="Pfam" id="PF09507">
    <property type="entry name" value="CDC27"/>
    <property type="match status" value="1"/>
</dbReference>
<gene>
    <name evidence="6" type="ORF">B7463_g9733</name>
</gene>
<evidence type="ECO:0000313" key="6">
    <source>
        <dbReference type="EMBL" id="RFU26597.1"/>
    </source>
</evidence>
<feature type="compositionally biased region" description="Basic and acidic residues" evidence="5">
    <location>
        <begin position="263"/>
        <end position="278"/>
    </location>
</feature>
<feature type="compositionally biased region" description="Low complexity" evidence="5">
    <location>
        <begin position="281"/>
        <end position="297"/>
    </location>
</feature>
<feature type="compositionally biased region" description="Low complexity" evidence="5">
    <location>
        <begin position="201"/>
        <end position="214"/>
    </location>
</feature>
<keyword evidence="4" id="KW-0539">Nucleus</keyword>
<feature type="region of interest" description="Disordered" evidence="5">
    <location>
        <begin position="77"/>
        <end position="97"/>
    </location>
</feature>
<dbReference type="OrthoDB" id="514823at2759"/>
<reference evidence="6 7" key="1">
    <citation type="submission" date="2018-05" db="EMBL/GenBank/DDBJ databases">
        <title>Draft genome sequence of Scytalidium lignicola DSM 105466, a ubiquitous saprotrophic fungus.</title>
        <authorList>
            <person name="Buettner E."/>
            <person name="Gebauer A.M."/>
            <person name="Hofrichter M."/>
            <person name="Liers C."/>
            <person name="Kellner H."/>
        </authorList>
    </citation>
    <scope>NUCLEOTIDE SEQUENCE [LARGE SCALE GENOMIC DNA]</scope>
    <source>
        <strain evidence="6 7">DSM 105466</strain>
    </source>
</reference>
<sequence>MADYKSYLAARILSEDQAVTYRLLSRALKVNVNTAKQMLYDFHRVQNGKKPGTIHATYLISGTKKKEEITNGQHLKDGEDEHMQSSPFMSSLPQQEDTTEDIPVMTISLVREEDLNGSDKCQGKLDMTANMKATEVKAQYEHISCIHIYSLSPAPLKDIQVLSDVTREIQGLCVNEDPLEQNKVYGIILNKDVKRRTVRRAPAAASTISTAAPKAQPPKPKATDAKEGPKPSTSSSINIKKETKTNANDFFGKSSSTKAEPSIAEKKPPAALKRDSSKSDSSTGGPPAAASPAENSPLKGMDDDDDDEEDDGYVPPPQPSKEADSDRKSRKEREAALRRMMEDDDEEEVATPDVEMKEEANETEQEEKHEPEPEPEPTVTVSGGRRRGKRRVMKKKTVRDEEGYLVTKEEAVWESFSEDDAPAAPKRQQLSSGVASKPKKAAGKAGQGNIMSFFGKK</sequence>
<keyword evidence="3" id="KW-0235">DNA replication</keyword>
<feature type="compositionally biased region" description="Acidic residues" evidence="5">
    <location>
        <begin position="302"/>
        <end position="312"/>
    </location>
</feature>
<comment type="caution">
    <text evidence="6">The sequence shown here is derived from an EMBL/GenBank/DDBJ whole genome shotgun (WGS) entry which is preliminary data.</text>
</comment>
<dbReference type="PANTHER" id="PTHR17598">
    <property type="entry name" value="DNA POLYMERASE DELTA SUBUNIT 3"/>
    <property type="match status" value="1"/>
</dbReference>
<feature type="compositionally biased region" description="Basic and acidic residues" evidence="5">
    <location>
        <begin position="321"/>
        <end position="341"/>
    </location>
</feature>
<evidence type="ECO:0000256" key="1">
    <source>
        <dbReference type="ARBA" id="ARBA00004123"/>
    </source>
</evidence>
<feature type="region of interest" description="Disordered" evidence="5">
    <location>
        <begin position="200"/>
        <end position="457"/>
    </location>
</feature>
<dbReference type="OMA" id="QMLYDFH"/>
<evidence type="ECO:0000256" key="2">
    <source>
        <dbReference type="ARBA" id="ARBA00017589"/>
    </source>
</evidence>
<dbReference type="PANTHER" id="PTHR17598:SF13">
    <property type="entry name" value="DNA POLYMERASE DELTA SUBUNIT 3"/>
    <property type="match status" value="1"/>
</dbReference>
<feature type="compositionally biased region" description="Polar residues" evidence="5">
    <location>
        <begin position="84"/>
        <end position="96"/>
    </location>
</feature>
<feature type="compositionally biased region" description="Polar residues" evidence="5">
    <location>
        <begin position="245"/>
        <end position="259"/>
    </location>
</feature>
<dbReference type="InterPro" id="IPR019038">
    <property type="entry name" value="POLD3"/>
</dbReference>
<dbReference type="GO" id="GO:0043625">
    <property type="term" value="C:delta DNA polymerase complex"/>
    <property type="evidence" value="ECO:0007669"/>
    <property type="project" value="InterPro"/>
</dbReference>
<dbReference type="AlphaFoldDB" id="A0A3E2H000"/>
<dbReference type="Gene3D" id="3.90.1030.20">
    <property type="entry name" value="DNA polymerase delta, p66 (Cdc27) subunit, wHTH domain"/>
    <property type="match status" value="1"/>
</dbReference>
<evidence type="ECO:0000256" key="3">
    <source>
        <dbReference type="ARBA" id="ARBA00022705"/>
    </source>
</evidence>
<feature type="compositionally biased region" description="Basic residues" evidence="5">
    <location>
        <begin position="384"/>
        <end position="397"/>
    </location>
</feature>
<evidence type="ECO:0000256" key="5">
    <source>
        <dbReference type="SAM" id="MobiDB-lite"/>
    </source>
</evidence>
<feature type="non-terminal residue" evidence="6">
    <location>
        <position position="1"/>
    </location>
</feature>
<dbReference type="Proteomes" id="UP000258309">
    <property type="component" value="Unassembled WGS sequence"/>
</dbReference>
<accession>A0A3E2H000</accession>
<proteinExistence type="predicted"/>
<feature type="compositionally biased region" description="Basic and acidic residues" evidence="5">
    <location>
        <begin position="398"/>
        <end position="411"/>
    </location>
</feature>
<organism evidence="6 7">
    <name type="scientific">Scytalidium lignicola</name>
    <name type="common">Hyphomycete</name>
    <dbReference type="NCBI Taxonomy" id="5539"/>
    <lineage>
        <taxon>Eukaryota</taxon>
        <taxon>Fungi</taxon>
        <taxon>Dikarya</taxon>
        <taxon>Ascomycota</taxon>
        <taxon>Pezizomycotina</taxon>
        <taxon>Leotiomycetes</taxon>
        <taxon>Leotiomycetes incertae sedis</taxon>
        <taxon>Scytalidium</taxon>
    </lineage>
</organism>
<name>A0A3E2H000_SCYLI</name>
<evidence type="ECO:0000313" key="7">
    <source>
        <dbReference type="Proteomes" id="UP000258309"/>
    </source>
</evidence>
<protein>
    <recommendedName>
        <fullName evidence="2">DNA polymerase delta subunit 3</fullName>
    </recommendedName>
</protein>
<evidence type="ECO:0000256" key="4">
    <source>
        <dbReference type="ARBA" id="ARBA00023242"/>
    </source>
</evidence>